<reference evidence="2 3" key="1">
    <citation type="journal article" date="2017" name="Curr. Biol.">
        <title>Genome architecture and evolution of a unichromosomal asexual nematode.</title>
        <authorList>
            <person name="Fradin H."/>
            <person name="Zegar C."/>
            <person name="Gutwein M."/>
            <person name="Lucas J."/>
            <person name="Kovtun M."/>
            <person name="Corcoran D."/>
            <person name="Baugh L.R."/>
            <person name="Kiontke K."/>
            <person name="Gunsalus K."/>
            <person name="Fitch D.H."/>
            <person name="Piano F."/>
        </authorList>
    </citation>
    <scope>NUCLEOTIDE SEQUENCE [LARGE SCALE GENOMIC DNA]</scope>
    <source>
        <strain evidence="2">PF1309</strain>
    </source>
</reference>
<keyword evidence="3" id="KW-1185">Reference proteome</keyword>
<evidence type="ECO:0000313" key="3">
    <source>
        <dbReference type="Proteomes" id="UP000218231"/>
    </source>
</evidence>
<feature type="compositionally biased region" description="Basic and acidic residues" evidence="1">
    <location>
        <begin position="581"/>
        <end position="594"/>
    </location>
</feature>
<feature type="compositionally biased region" description="Polar residues" evidence="1">
    <location>
        <begin position="11"/>
        <end position="25"/>
    </location>
</feature>
<feature type="compositionally biased region" description="Basic and acidic residues" evidence="1">
    <location>
        <begin position="634"/>
        <end position="671"/>
    </location>
</feature>
<feature type="region of interest" description="Disordered" evidence="1">
    <location>
        <begin position="581"/>
        <end position="608"/>
    </location>
</feature>
<evidence type="ECO:0000313" key="2">
    <source>
        <dbReference type="EMBL" id="PAV72398.1"/>
    </source>
</evidence>
<accession>A0A2A2KEU5</accession>
<feature type="region of interest" description="Disordered" evidence="1">
    <location>
        <begin position="57"/>
        <end position="100"/>
    </location>
</feature>
<proteinExistence type="predicted"/>
<protein>
    <submittedName>
        <fullName evidence="2">Uncharacterized protein</fullName>
    </submittedName>
</protein>
<gene>
    <name evidence="2" type="ORF">WR25_15965</name>
</gene>
<organism evidence="2 3">
    <name type="scientific">Diploscapter pachys</name>
    <dbReference type="NCBI Taxonomy" id="2018661"/>
    <lineage>
        <taxon>Eukaryota</taxon>
        <taxon>Metazoa</taxon>
        <taxon>Ecdysozoa</taxon>
        <taxon>Nematoda</taxon>
        <taxon>Chromadorea</taxon>
        <taxon>Rhabditida</taxon>
        <taxon>Rhabditina</taxon>
        <taxon>Rhabditomorpha</taxon>
        <taxon>Rhabditoidea</taxon>
        <taxon>Rhabditidae</taxon>
        <taxon>Diploscapter</taxon>
    </lineage>
</organism>
<dbReference type="Proteomes" id="UP000218231">
    <property type="component" value="Unassembled WGS sequence"/>
</dbReference>
<name>A0A2A2KEU5_9BILA</name>
<feature type="region of interest" description="Disordered" evidence="1">
    <location>
        <begin position="628"/>
        <end position="743"/>
    </location>
</feature>
<dbReference type="EMBL" id="LIAE01008799">
    <property type="protein sequence ID" value="PAV72398.1"/>
    <property type="molecule type" value="Genomic_DNA"/>
</dbReference>
<feature type="compositionally biased region" description="Basic and acidic residues" evidence="1">
    <location>
        <begin position="906"/>
        <end position="921"/>
    </location>
</feature>
<feature type="region of interest" description="Disordered" evidence="1">
    <location>
        <begin position="1"/>
        <end position="41"/>
    </location>
</feature>
<feature type="compositionally biased region" description="Polar residues" evidence="1">
    <location>
        <begin position="81"/>
        <end position="92"/>
    </location>
</feature>
<sequence length="1364" mass="147107">MRLCRLMPQAAHTSGQSFPRSTPGKQQRPILATGQRGGQRHAAIEPHRDHLLAVHHDRGDRTATVQRNALPRRAVRRPAQQGATLPTHQQPAIGQHSARPERAVVAGVQVSPGLPSVVGAQQLPAFGRGIEPVMTIIDEQAHQVEVRAAGARRCRQVALGPGRPAIVGGQHQRPQPHRHAPQVVEEMHGEQRPVLVRGQALELPMLAAIVAGKNRPPMAHRPAMPGIGETDAGQAAGDRYGAGLVIVAPAVIGEQHDAVIAHRDHPLLRPGRPQQHGLGSVRDRCRRHRFEGACQTGGGRQGDAQQCFQISHTALLNAPARRSCAPGACVGRSVPARPRTPAIRSWPSPCADGQRQAAHQHGAPVAIHHQHQQGDGGIDIEQHRRLTLLHLLVDGGDHPGIAGSQAYGNAGQRLLGAKRLGRLDHPADGGGLVVRQVQVHRGHAAIVAHQAWAACHFSGQRRIVHRIDRHRAHLRVALVVAFVELTHGRGERRHRQHPRHPFHRPREAVLVLPKLDVLAGVATCVTQPPGLHFEDHAEPVEADVVVAGDGQRIAVEARVFAQLRCPGLQRTNHAVVALPDGRGEHQQGHQHDPARIAPFGQRGQPRQACGATLAGGLLAGRVTAIDLQHRGHQRQHDQVGDDLEGHTERRGDRQLAHHGDGDQQQGDERHEGRHQRQGARHQQPAEARARRHRDRAAGGDLADDVVDLLHPVGDTDGEHQERHQNRQWTSDVSEQPSASKVKRSEWQYQYTATAALALGVTLVEFGGNHRAALVTGNQGTDEAALGGGVGDPGDGGAVQPLGRHRPGYQRVGPKPLLGDLVDERVGRPQRAHAAARDAWQERHRLGHIVQTTQARLAPDTAFAGPDHQGQTVRTEQVATILPEGFHVLVADRQLFLEPGIHAQMHREPGHHRGEQGQDKQHHTPVPEQTGLDARQDAAQRLLRYIDRHVHGRPHRAAGVFGEGCRQVGRAPAQRARIEDARGHLPTGQQGAVVGQAEVQLPGVGPGGDHLAVVAVVQPRVLDDHQLGQQGAGACPCQVQQPRRVGGRHAVQPGEVPLELLLVLPALAPVVRAQVEHRVQGNGILRSVGQLGAHRPVAERQVGTDAIHHPVFGIDPVLRHGEGVRIKQPSGQRRQLVVVAHHVHAHVEVAVLGLPAQRKPPLAAVAGVLVVETVRLHALAERGGVRPVAAHRRQFALVPGELVIGLDVDPGPQPRGDAEHRRRQHGFLELHARARQGLHIVGVGVVDTTLHEQAFAPVDHLVAQPGAYALIAHVEALAHPQVEQARLELEVITCRTGQAVATHVRRCVEGQRTRRVAGGEVANPAAPGHEGEILGHLEQQLVSALQVVGEQVALVVVEIALVADT</sequence>
<feature type="region of interest" description="Disordered" evidence="1">
    <location>
        <begin position="906"/>
        <end position="930"/>
    </location>
</feature>
<comment type="caution">
    <text evidence="2">The sequence shown here is derived from an EMBL/GenBank/DDBJ whole genome shotgun (WGS) entry which is preliminary data.</text>
</comment>
<evidence type="ECO:0000256" key="1">
    <source>
        <dbReference type="SAM" id="MobiDB-lite"/>
    </source>
</evidence>
<feature type="compositionally biased region" description="Polar residues" evidence="1">
    <location>
        <begin position="726"/>
        <end position="738"/>
    </location>
</feature>